<reference evidence="2 3" key="1">
    <citation type="journal article" date="2023" name="Insect Mol. Biol.">
        <title>Genome sequencing provides insights into the evolution of gene families encoding plant cell wall-degrading enzymes in longhorned beetles.</title>
        <authorList>
            <person name="Shin N.R."/>
            <person name="Okamura Y."/>
            <person name="Kirsch R."/>
            <person name="Pauchet Y."/>
        </authorList>
    </citation>
    <scope>NUCLEOTIDE SEQUENCE [LARGE SCALE GENOMIC DNA]</scope>
    <source>
        <strain evidence="2">EAD_L_NR</strain>
    </source>
</reference>
<sequence length="911" mass="105074">MDLSIQTALEEKADLICTSEPNKGKCKERAWFADEDGDAAISVRNHRIGISGKGKGQERVDQFLEDLRQDIRRNGGRNIVLTGDLNGRSGVWGDRVENRRGEKILEWVALCGLLEEWRVLEEATLSDHRAIAFDIKEEEEEPRMEAEERWRFKGRKEEQMLDKVGEEEEWLKAQDADRVVERIREVCREIAPGVRRQRARQDVYWWNAELAERRRECVRLRREWSRKKRRSNVEHQEVLAAYGRYREEKRAFKKAISGEKRRKWKELVAELEEDPWGRAYTIVVKNLRLAGPEKLERNIENNVMSQLFPQQTPVRWAEYADEGMSEITKEELTFVMGRMKMGKAPGPDGLTAEIWLAIAKRHPDIMIKMYNRLLREGRFPRPWKMAKVVLLRKPGKEGMDPACFRPICLLDTAGKIFESLLAERIKKHVDEKGGIKENQYGFVSGKSTIDAVQDVVGRARTAKEGTWRTREWCSIVLLDVKNAFNSVSWQRIHDQLANWNMPPYIMKVLGSYFTERRIKGSMGTELEMTSGVPQGSCLGPLIWNIQYNELCALPLGDGAALIAYADDVCVVCSAKEEDQLIRVVNETLERIVSWMRDAGLELALHKTDAILVKGRRTWQGGQFRIGNVPISITIEAKYLGVWLDSNLSFSKHIQEAAGKAERAANALVRLMPNVGGPGMAKRKIIAASAQSIMLYGAEIWATATEVDSYRQRLASVQRRILLRVVAAYKTVAEDVVQVLAGVPPIDLLAKERQDVYKHGIIKKEAKETTMRIWQRRWRTGTTGEWTRRLIKDVKKWTSRKHGTVGYRLTQWLTGHGSFGAYRRKIGKSETATCYHCDRGQDDTAEHTLFRCPARLAARDRVERKLRRIIHMDNIVDVMLEGEEQWKTISEWIEGIMKEKEEEEWRREGRRL</sequence>
<dbReference type="AlphaFoldDB" id="A0AAV8VDZ9"/>
<organism evidence="2 3">
    <name type="scientific">Exocentrus adspersus</name>
    <dbReference type="NCBI Taxonomy" id="1586481"/>
    <lineage>
        <taxon>Eukaryota</taxon>
        <taxon>Metazoa</taxon>
        <taxon>Ecdysozoa</taxon>
        <taxon>Arthropoda</taxon>
        <taxon>Hexapoda</taxon>
        <taxon>Insecta</taxon>
        <taxon>Pterygota</taxon>
        <taxon>Neoptera</taxon>
        <taxon>Endopterygota</taxon>
        <taxon>Coleoptera</taxon>
        <taxon>Polyphaga</taxon>
        <taxon>Cucujiformia</taxon>
        <taxon>Chrysomeloidea</taxon>
        <taxon>Cerambycidae</taxon>
        <taxon>Lamiinae</taxon>
        <taxon>Acanthocinini</taxon>
        <taxon>Exocentrus</taxon>
    </lineage>
</organism>
<accession>A0AAV8VDZ9</accession>
<dbReference type="CDD" id="cd01650">
    <property type="entry name" value="RT_nLTR_like"/>
    <property type="match status" value="1"/>
</dbReference>
<dbReference type="PROSITE" id="PS50878">
    <property type="entry name" value="RT_POL"/>
    <property type="match status" value="1"/>
</dbReference>
<dbReference type="SUPFAM" id="SSF56672">
    <property type="entry name" value="DNA/RNA polymerases"/>
    <property type="match status" value="1"/>
</dbReference>
<protein>
    <recommendedName>
        <fullName evidence="1">Reverse transcriptase domain-containing protein</fullName>
    </recommendedName>
</protein>
<dbReference type="PANTHER" id="PTHR19446">
    <property type="entry name" value="REVERSE TRANSCRIPTASES"/>
    <property type="match status" value="1"/>
</dbReference>
<dbReference type="InterPro" id="IPR036691">
    <property type="entry name" value="Endo/exonu/phosph_ase_sf"/>
</dbReference>
<evidence type="ECO:0000313" key="3">
    <source>
        <dbReference type="Proteomes" id="UP001159042"/>
    </source>
</evidence>
<dbReference type="GO" id="GO:0071897">
    <property type="term" value="P:DNA biosynthetic process"/>
    <property type="evidence" value="ECO:0007669"/>
    <property type="project" value="UniProtKB-ARBA"/>
</dbReference>
<name>A0AAV8VDZ9_9CUCU</name>
<evidence type="ECO:0000259" key="1">
    <source>
        <dbReference type="PROSITE" id="PS50878"/>
    </source>
</evidence>
<dbReference type="SUPFAM" id="SSF56219">
    <property type="entry name" value="DNase I-like"/>
    <property type="match status" value="1"/>
</dbReference>
<dbReference type="InterPro" id="IPR043502">
    <property type="entry name" value="DNA/RNA_pol_sf"/>
</dbReference>
<dbReference type="Pfam" id="PF00078">
    <property type="entry name" value="RVT_1"/>
    <property type="match status" value="1"/>
</dbReference>
<dbReference type="EMBL" id="JANEYG010000132">
    <property type="protein sequence ID" value="KAJ8912358.1"/>
    <property type="molecule type" value="Genomic_DNA"/>
</dbReference>
<dbReference type="InterPro" id="IPR000477">
    <property type="entry name" value="RT_dom"/>
</dbReference>
<comment type="caution">
    <text evidence="2">The sequence shown here is derived from an EMBL/GenBank/DDBJ whole genome shotgun (WGS) entry which is preliminary data.</text>
</comment>
<feature type="domain" description="Reverse transcriptase" evidence="1">
    <location>
        <begin position="372"/>
        <end position="623"/>
    </location>
</feature>
<gene>
    <name evidence="2" type="ORF">NQ315_014725</name>
</gene>
<dbReference type="Gene3D" id="3.60.10.10">
    <property type="entry name" value="Endonuclease/exonuclease/phosphatase"/>
    <property type="match status" value="1"/>
</dbReference>
<evidence type="ECO:0000313" key="2">
    <source>
        <dbReference type="EMBL" id="KAJ8912358.1"/>
    </source>
</evidence>
<proteinExistence type="predicted"/>
<dbReference type="Proteomes" id="UP001159042">
    <property type="component" value="Unassembled WGS sequence"/>
</dbReference>
<keyword evidence="3" id="KW-1185">Reference proteome</keyword>